<keyword evidence="4" id="KW-1185">Reference proteome</keyword>
<dbReference type="AlphaFoldDB" id="V6LFT6"/>
<gene>
    <name evidence="2" type="ORF">SS50377_17041</name>
    <name evidence="3" type="ORF">SS50377_27337</name>
</gene>
<keyword evidence="1" id="KW-1133">Transmembrane helix</keyword>
<reference evidence="3" key="2">
    <citation type="submission" date="2020-12" db="EMBL/GenBank/DDBJ databases">
        <title>New Spironucleus salmonicida genome in near-complete chromosomes.</title>
        <authorList>
            <person name="Xu F."/>
            <person name="Kurt Z."/>
            <person name="Jimenez-Gonzalez A."/>
            <person name="Astvaldsson A."/>
            <person name="Andersson J.O."/>
            <person name="Svard S.G."/>
        </authorList>
    </citation>
    <scope>NUCLEOTIDE SEQUENCE</scope>
    <source>
        <strain evidence="3">ATCC 50377</strain>
    </source>
</reference>
<evidence type="ECO:0000313" key="3">
    <source>
        <dbReference type="EMBL" id="KAH0571043.1"/>
    </source>
</evidence>
<organism evidence="2">
    <name type="scientific">Spironucleus salmonicida</name>
    <dbReference type="NCBI Taxonomy" id="348837"/>
    <lineage>
        <taxon>Eukaryota</taxon>
        <taxon>Metamonada</taxon>
        <taxon>Diplomonadida</taxon>
        <taxon>Hexamitidae</taxon>
        <taxon>Hexamitinae</taxon>
        <taxon>Spironucleus</taxon>
    </lineage>
</organism>
<evidence type="ECO:0000313" key="4">
    <source>
        <dbReference type="Proteomes" id="UP000018208"/>
    </source>
</evidence>
<reference evidence="2 3" key="1">
    <citation type="journal article" date="2014" name="PLoS Genet.">
        <title>The Genome of Spironucleus salmonicida Highlights a Fish Pathogen Adapted to Fluctuating Environments.</title>
        <authorList>
            <person name="Xu F."/>
            <person name="Jerlstrom-Hultqvist J."/>
            <person name="Einarsson E."/>
            <person name="Astvaldsson A."/>
            <person name="Svard S.G."/>
            <person name="Andersson J.O."/>
        </authorList>
    </citation>
    <scope>NUCLEOTIDE SEQUENCE</scope>
    <source>
        <strain evidence="3">ATCC 50377</strain>
    </source>
</reference>
<dbReference type="EMBL" id="KI546139">
    <property type="protein sequence ID" value="EST43362.1"/>
    <property type="molecule type" value="Genomic_DNA"/>
</dbReference>
<dbReference type="VEuPathDB" id="GiardiaDB:SS50377_27337"/>
<evidence type="ECO:0000313" key="2">
    <source>
        <dbReference type="EMBL" id="EST43362.1"/>
    </source>
</evidence>
<feature type="transmembrane region" description="Helical" evidence="1">
    <location>
        <begin position="947"/>
        <end position="966"/>
    </location>
</feature>
<evidence type="ECO:0000256" key="1">
    <source>
        <dbReference type="SAM" id="Phobius"/>
    </source>
</evidence>
<dbReference type="EMBL" id="AUWU02000007">
    <property type="protein sequence ID" value="KAH0571043.1"/>
    <property type="molecule type" value="Genomic_DNA"/>
</dbReference>
<proteinExistence type="predicted"/>
<protein>
    <recommendedName>
        <fullName evidence="5">Transmembrane protein</fullName>
    </recommendedName>
</protein>
<evidence type="ECO:0008006" key="5">
    <source>
        <dbReference type="Google" id="ProtNLM"/>
    </source>
</evidence>
<accession>V6LFT6</accession>
<dbReference type="Proteomes" id="UP000018208">
    <property type="component" value="Unassembled WGS sequence"/>
</dbReference>
<keyword evidence="1" id="KW-0812">Transmembrane</keyword>
<keyword evidence="1" id="KW-0472">Membrane</keyword>
<sequence length="1164" mass="136854">MISMLMVTVNLTELIQITNQYQSTLDSYQSDFKNKVEYLESQSLYYDPPVFIQPEYFDQKNTIPANFPSSYLKNPSFDIKKNMQIQFENIQQFIQSIKFDNFIQEGDVPINLSSFTSAAQMQSISRDIIIINLGIDYNYISELIIQTATLFDRIWLWNGTHYEYTMLANIINHNLISQPQESFNIQELDVIYNQVRQVSESQYLFYKNEVFIQFFIFYQQRQQIKGKQFPNYNIFYWSTERIKQSDFRYLSADFTYFCQISQNYRNVCISQAIRVFLEQNYDTSIMMRFKDEQIIVGQAVYNDFKYVGLLFNLAQPADFNLNCISDDQTGVVISFDFQLINYILISQENQYKDTVIQNRQYSQILPFPTKRFRNANLFLEYILDQSEIPMPITSTNGFLRKQAGYYVYQNLTDGFNVQVQLGQLKTLLRNQCSAFTTPNTQFSQHFVNEKFPDNEPKTIISPISIFPNSSLLEQNLKFEMDSLKNIQNQGFLKNLGFYYPLINNSLQMLSEFGDITQFKNEILQSLEYIMNLEVKAAQQILNKYVKVNILDADKSYMSESQFFCQKMNTIDYFIRQYPEMTIYPEKLILDSQSLLNLQQFNLSTKNQIFSPIIADMLLQSINQIIYQLKIYLYIHGNSVQKQEFLLYKNRHLQTDYFKNIWLDNDIQNSYYKIEQIQNIYVGINQNSFMFYNNLTMTTEFLHKNFNLLLNSYKNVQQINITRTQNIFITPIYSNSLDITNRPVEVGSIGIIGNIISDKFFQNKKLKNYYIFDYYCQPIVYDSQLNVDVILQSLLDIGFLAVYTTNYSIRQQFGQLSINEKFSIENNPNVSTFITQTQNTTLYNITCFGVLGNNLTINSELFVCRVKDSFIVTFDQLSILNRSFILGQINHYNYGKFTEINNFVLNISSTVQLYYNYTYRNPDQRNIIQNVSVNFNQQLMYGLEIDEIYSLCAVILLLIFFFLILKLSEQPINLIKDSIVSNQSEQTIDEKSIFEKLTNIHKLTSQKVKIFTIDTNKKFIFNYIPYTQVLFQQDYHAVKLNDKLFVTLNNKAFNPFAIISIICQKPNKMIPQNLEFHARANIFLNNKKSVQVNQKLQLGSGKFLIHSINHVLISPGNQNKLVSHYKLNDFGDLFQRNLDAPLPQLIEIEQEEPLDINYIIEQVCQ</sequence>
<name>V6LFT6_9EUKA</name>